<organism evidence="3 4">
    <name type="scientific">Polymorphum gilvum (strain LMG 25793 / CGMCC 1.9160 / SL003B-26A1)</name>
    <dbReference type="NCBI Taxonomy" id="991905"/>
    <lineage>
        <taxon>Bacteria</taxon>
        <taxon>Pseudomonadati</taxon>
        <taxon>Pseudomonadota</taxon>
        <taxon>Alphaproteobacteria</taxon>
        <taxon>Rhodobacterales</taxon>
        <taxon>Paracoccaceae</taxon>
        <taxon>Polymorphum</taxon>
    </lineage>
</organism>
<dbReference type="RefSeq" id="WP_013654174.1">
    <property type="nucleotide sequence ID" value="NC_015259.1"/>
</dbReference>
<dbReference type="SUPFAM" id="SSF103481">
    <property type="entry name" value="Multidrug resistance efflux transporter EmrE"/>
    <property type="match status" value="2"/>
</dbReference>
<evidence type="ECO:0000259" key="2">
    <source>
        <dbReference type="Pfam" id="PF00892"/>
    </source>
</evidence>
<feature type="transmembrane region" description="Helical" evidence="1">
    <location>
        <begin position="184"/>
        <end position="210"/>
    </location>
</feature>
<dbReference type="Proteomes" id="UP000008130">
    <property type="component" value="Chromosome"/>
</dbReference>
<keyword evidence="4" id="KW-1185">Reference proteome</keyword>
<feature type="transmembrane region" description="Helical" evidence="1">
    <location>
        <begin position="131"/>
        <end position="149"/>
    </location>
</feature>
<dbReference type="PANTHER" id="PTHR22911">
    <property type="entry name" value="ACYL-MALONYL CONDENSING ENZYME-RELATED"/>
    <property type="match status" value="1"/>
</dbReference>
<dbReference type="PANTHER" id="PTHR22911:SF103">
    <property type="entry name" value="BLR2811 PROTEIN"/>
    <property type="match status" value="1"/>
</dbReference>
<dbReference type="STRING" id="991905.SL003B_3443"/>
<feature type="transmembrane region" description="Helical" evidence="1">
    <location>
        <begin position="49"/>
        <end position="69"/>
    </location>
</feature>
<keyword evidence="1" id="KW-1133">Transmembrane helix</keyword>
<feature type="domain" description="EamA" evidence="2">
    <location>
        <begin position="13"/>
        <end position="145"/>
    </location>
</feature>
<dbReference type="PATRIC" id="fig|991905.3.peg.3554"/>
<proteinExistence type="predicted"/>
<dbReference type="InterPro" id="IPR037185">
    <property type="entry name" value="EmrE-like"/>
</dbReference>
<feature type="transmembrane region" description="Helical" evidence="1">
    <location>
        <begin position="81"/>
        <end position="98"/>
    </location>
</feature>
<feature type="transmembrane region" description="Helical" evidence="1">
    <location>
        <begin position="155"/>
        <end position="172"/>
    </location>
</feature>
<dbReference type="AlphaFoldDB" id="F2J030"/>
<keyword evidence="1" id="KW-0812">Transmembrane</keyword>
<dbReference type="eggNOG" id="COG0697">
    <property type="taxonomic scope" value="Bacteria"/>
</dbReference>
<accession>F2J030</accession>
<feature type="domain" description="EamA" evidence="2">
    <location>
        <begin position="158"/>
        <end position="288"/>
    </location>
</feature>
<dbReference type="EMBL" id="CP002568">
    <property type="protein sequence ID" value="ADZ71865.1"/>
    <property type="molecule type" value="Genomic_DNA"/>
</dbReference>
<dbReference type="InterPro" id="IPR000620">
    <property type="entry name" value="EamA_dom"/>
</dbReference>
<dbReference type="GO" id="GO:0016020">
    <property type="term" value="C:membrane"/>
    <property type="evidence" value="ECO:0007669"/>
    <property type="project" value="InterPro"/>
</dbReference>
<dbReference type="KEGG" id="pgv:SL003B_3443"/>
<name>F2J030_POLGS</name>
<keyword evidence="1" id="KW-0472">Membrane</keyword>
<evidence type="ECO:0000256" key="1">
    <source>
        <dbReference type="SAM" id="Phobius"/>
    </source>
</evidence>
<dbReference type="Pfam" id="PF00892">
    <property type="entry name" value="EamA"/>
    <property type="match status" value="2"/>
</dbReference>
<feature type="transmembrane region" description="Helical" evidence="1">
    <location>
        <begin position="276"/>
        <end position="293"/>
    </location>
</feature>
<reference evidence="3 4" key="1">
    <citation type="journal article" date="2011" name="J. Bacteriol.">
        <title>Complete genome sequence of Polymorphum gilvum SL003B-26A1T, a crude oil-degrading bacterium from oil-polluted saline soil.</title>
        <authorList>
            <person name="Li S.G."/>
            <person name="Tang Y.Q."/>
            <person name="Nie Y."/>
            <person name="Cai M."/>
            <person name="Wu X.L."/>
        </authorList>
    </citation>
    <scope>NUCLEOTIDE SEQUENCE [LARGE SCALE GENOMIC DNA]</scope>
    <source>
        <strain evidence="4">LMG 25793 / CGMCC 1.9160 / SL003B-26A1</strain>
    </source>
</reference>
<feature type="transmembrane region" description="Helical" evidence="1">
    <location>
        <begin position="12"/>
        <end position="37"/>
    </location>
</feature>
<dbReference type="OrthoDB" id="9815809at2"/>
<protein>
    <submittedName>
        <fullName evidence="3">Putative transporter, permease protein</fullName>
    </submittedName>
</protein>
<evidence type="ECO:0000313" key="4">
    <source>
        <dbReference type="Proteomes" id="UP000008130"/>
    </source>
</evidence>
<feature type="transmembrane region" description="Helical" evidence="1">
    <location>
        <begin position="222"/>
        <end position="243"/>
    </location>
</feature>
<sequence length="315" mass="32790">MTPAPSTPADTLRGIVLMTAAMLIVPLMDIVAKYLSAVLPPLEIAFGRFAFQGAFAVLTAAIGPGFAALRTRRWRANLLRGVLLAGATFAFFTAVKVMPVADAIAIFFVEPMILTGLSAVFLRETVGFRRWIAIAVGLAGALLIIRPGFAEFGPVAVLPLVTAFLFALYLLITRHLSGEDSMLSIQFTTALGGAAVLGAALLVVGATGATAEPLVLPGVPELGLLAVIGAISFFAHGLIVRAFALAPASVLAPFNYLEIVSATLFGFLVFGDFPDLPTWGGIALIVGSGLYIAHRERVRATVVAAGTADRTGAVE</sequence>
<dbReference type="HOGENOM" id="CLU_032828_2_2_5"/>
<feature type="transmembrane region" description="Helical" evidence="1">
    <location>
        <begin position="250"/>
        <end position="270"/>
    </location>
</feature>
<feature type="transmembrane region" description="Helical" evidence="1">
    <location>
        <begin position="104"/>
        <end position="122"/>
    </location>
</feature>
<gene>
    <name evidence="3" type="ordered locus">SL003B_3443</name>
</gene>
<evidence type="ECO:0000313" key="3">
    <source>
        <dbReference type="EMBL" id="ADZ71865.1"/>
    </source>
</evidence>